<dbReference type="InterPro" id="IPR043129">
    <property type="entry name" value="ATPase_NBD"/>
</dbReference>
<feature type="domain" description="Diol dehydratase reactivase ATPase-like" evidence="1">
    <location>
        <begin position="320"/>
        <end position="553"/>
    </location>
</feature>
<reference evidence="3" key="1">
    <citation type="submission" date="2020-02" db="EMBL/GenBank/DDBJ databases">
        <authorList>
            <person name="Meier V. D."/>
        </authorList>
    </citation>
    <scope>NUCLEOTIDE SEQUENCE</scope>
    <source>
        <strain evidence="3">AVDCRST_MAG34</strain>
    </source>
</reference>
<gene>
    <name evidence="3" type="ORF">AVDCRST_MAG34-3047</name>
</gene>
<dbReference type="EMBL" id="CADCUI010000086">
    <property type="protein sequence ID" value="CAA9366900.1"/>
    <property type="molecule type" value="Genomic_DNA"/>
</dbReference>
<evidence type="ECO:0008006" key="4">
    <source>
        <dbReference type="Google" id="ProtNLM"/>
    </source>
</evidence>
<sequence>MGVRGLVAGIDIGNATTEVVLGRVAADGVALVGAGQAPTRRQKGSPESIAGAAALVRRLERQHGVRATGAVVAPLRPVRTQVAELPPEELPTGRLRVVRAGSSTAGGAGVGVGRPVLVGAEAAGSDPVIVVVPRGIRYDAVPAQVASLSAAGRLAAVLVEDDEGVLVAHRLGVPVPVVDEVPADAVLSATRVAVEVAEDGRPLRVLTDALRLRALLDLSEDELADAAAAAGALFDVTNAVVTLDPGRQPAASTPQGWVELRDLGRLPFAEGQRRLRRETVGAATAYALPPACDSEPVDDLWTVDLGDVAGAVRARRDGVGSRSIGVASMHSDAPYVDPADGLSALLGVPVVTAGSESRAARVGALSTPGAVADAVVVDLGGGTVDVVSDDSAVVAAGAGSLLTASVAALSVSTQAAAEWVKRGPAHRVETPQLMLGEDGARTFLDRPAPAETLGSLVVRGPAGLLAFSRTMSPGEWRALRLALKTDLVGANVRRALRTLDASPRAVVVVGGPAADDEVLAAVTGALPAGVAVGRGDVMGSLGTRYAVACGLLHTGLSDAAPAG</sequence>
<dbReference type="InterPro" id="IPR028975">
    <property type="entry name" value="DDRA_swiveling_dom_sf"/>
</dbReference>
<feature type="domain" description="DD-reactivating factor swiveling" evidence="2">
    <location>
        <begin position="103"/>
        <end position="244"/>
    </location>
</feature>
<protein>
    <recommendedName>
        <fullName evidence="4">Diol dehydratase reactivase</fullName>
    </recommendedName>
</protein>
<evidence type="ECO:0000259" key="1">
    <source>
        <dbReference type="Pfam" id="PF08841"/>
    </source>
</evidence>
<accession>A0A6J4MRN1</accession>
<evidence type="ECO:0000259" key="2">
    <source>
        <dbReference type="Pfam" id="PF18427"/>
    </source>
</evidence>
<dbReference type="SUPFAM" id="SSF53067">
    <property type="entry name" value="Actin-like ATPase domain"/>
    <property type="match status" value="2"/>
</dbReference>
<dbReference type="Gene3D" id="3.50.30.70">
    <property type="entry name" value="Swiveling domain of dehydratase reactivase alpha subunit"/>
    <property type="match status" value="1"/>
</dbReference>
<name>A0A6J4MRN1_9ACTN</name>
<dbReference type="Pfam" id="PF18427">
    <property type="entry name" value="DDR_swiveling"/>
    <property type="match status" value="1"/>
</dbReference>
<dbReference type="InterPro" id="IPR040916">
    <property type="entry name" value="DDR_swiveling"/>
</dbReference>
<dbReference type="SUPFAM" id="SSF82317">
    <property type="entry name" value="Swiveling domain of dehydratase reactivase alpha subunit"/>
    <property type="match status" value="1"/>
</dbReference>
<dbReference type="InterPro" id="IPR030994">
    <property type="entry name" value="DDR_dom"/>
</dbReference>
<dbReference type="Gene3D" id="3.30.420.40">
    <property type="match status" value="2"/>
</dbReference>
<proteinExistence type="predicted"/>
<dbReference type="AlphaFoldDB" id="A0A6J4MRN1"/>
<organism evidence="3">
    <name type="scientific">uncultured Nocardioidaceae bacterium</name>
    <dbReference type="NCBI Taxonomy" id="253824"/>
    <lineage>
        <taxon>Bacteria</taxon>
        <taxon>Bacillati</taxon>
        <taxon>Actinomycetota</taxon>
        <taxon>Actinomycetes</taxon>
        <taxon>Propionibacteriales</taxon>
        <taxon>Nocardioidaceae</taxon>
        <taxon>environmental samples</taxon>
    </lineage>
</organism>
<dbReference type="Pfam" id="PF08841">
    <property type="entry name" value="DDR"/>
    <property type="match status" value="1"/>
</dbReference>
<evidence type="ECO:0000313" key="3">
    <source>
        <dbReference type="EMBL" id="CAA9366900.1"/>
    </source>
</evidence>